<dbReference type="EMBL" id="QFYS01000004">
    <property type="protein sequence ID" value="RAK65523.1"/>
    <property type="molecule type" value="Genomic_DNA"/>
</dbReference>
<evidence type="ECO:0000256" key="3">
    <source>
        <dbReference type="ARBA" id="ARBA00022801"/>
    </source>
</evidence>
<dbReference type="SUPFAM" id="SSF53474">
    <property type="entry name" value="alpha/beta-Hydrolases"/>
    <property type="match status" value="1"/>
</dbReference>
<dbReference type="PIRSF" id="PIRSF001112">
    <property type="entry name" value="Epoxide_hydrolase"/>
    <property type="match status" value="1"/>
</dbReference>
<dbReference type="PANTHER" id="PTHR21661:SF35">
    <property type="entry name" value="EPOXIDE HYDROLASE"/>
    <property type="match status" value="1"/>
</dbReference>
<keyword evidence="2" id="KW-0058">Aromatic hydrocarbons catabolism</keyword>
<proteinExistence type="inferred from homology"/>
<evidence type="ECO:0000256" key="1">
    <source>
        <dbReference type="ARBA" id="ARBA00010088"/>
    </source>
</evidence>
<dbReference type="AlphaFoldDB" id="A0A328BEJ3"/>
<accession>A0A328BEJ3</accession>
<dbReference type="RefSeq" id="WP_111276119.1">
    <property type="nucleotide sequence ID" value="NZ_QFYS01000004.1"/>
</dbReference>
<keyword evidence="3 6" id="KW-0378">Hydrolase</keyword>
<dbReference type="Pfam" id="PF06441">
    <property type="entry name" value="EHN"/>
    <property type="match status" value="1"/>
</dbReference>
<dbReference type="InterPro" id="IPR000639">
    <property type="entry name" value="Epox_hydrolase-like"/>
</dbReference>
<dbReference type="GO" id="GO:0097176">
    <property type="term" value="P:epoxide metabolic process"/>
    <property type="evidence" value="ECO:0007669"/>
    <property type="project" value="TreeGrafter"/>
</dbReference>
<dbReference type="GO" id="GO:0004301">
    <property type="term" value="F:epoxide hydrolase activity"/>
    <property type="evidence" value="ECO:0007669"/>
    <property type="project" value="TreeGrafter"/>
</dbReference>
<evidence type="ECO:0000313" key="6">
    <source>
        <dbReference type="EMBL" id="RAK65523.1"/>
    </source>
</evidence>
<dbReference type="Proteomes" id="UP000249524">
    <property type="component" value="Unassembled WGS sequence"/>
</dbReference>
<feature type="domain" description="Epoxide hydrolase N-terminal" evidence="5">
    <location>
        <begin position="4"/>
        <end position="110"/>
    </location>
</feature>
<sequence>MAEIKPFEVRWTEAEVEAVLAQVRAYPWPPAPQVPDGWAYGCDGGYLRDFCAHWTDRYDWRAAMADLNRFPQFTARVEDFDLHFLHVVGEAGGRRPLLVTHGWPGSHYEFWQAIEKLAFPSRFGGDPADAFDVVVPSLPGFGFSSKPTRPIGQRTTARLFNTLMTEVLGYSSYLAQGGDWGAMVTSWLGRDHGASARAIHLNMLGFRPHGGPQDEAEVAWAQRQAGAMELMGAYFRLQASKPQSIAWMAAGNPVGQAAWILERFHDWSDLSRKSLDEAYGKDRLLTNIMLYVMTGSFTTGAWYYRGLLEEGGVAFQPGERVETPTAFANFPGEPLYSAPPRSFAERAYNIVRWSDMPSGGHFAAMEEPELYVDEVRTWAREIG</sequence>
<evidence type="ECO:0000313" key="7">
    <source>
        <dbReference type="Proteomes" id="UP000249524"/>
    </source>
</evidence>
<dbReference type="OrthoDB" id="27092at2"/>
<comment type="similarity">
    <text evidence="1">Belongs to the peptidase S33 family.</text>
</comment>
<name>A0A328BEJ3_9CAUL</name>
<evidence type="ECO:0000259" key="5">
    <source>
        <dbReference type="Pfam" id="PF06441"/>
    </source>
</evidence>
<evidence type="ECO:0000256" key="4">
    <source>
        <dbReference type="PIRSR" id="PIRSR001112-1"/>
    </source>
</evidence>
<gene>
    <name evidence="6" type="ORF">DJ019_11210</name>
</gene>
<feature type="active site" description="Nucleophile" evidence="4">
    <location>
        <position position="179"/>
    </location>
</feature>
<dbReference type="InterPro" id="IPR029058">
    <property type="entry name" value="AB_hydrolase_fold"/>
</dbReference>
<dbReference type="PANTHER" id="PTHR21661">
    <property type="entry name" value="EPOXIDE HYDROLASE 1-RELATED"/>
    <property type="match status" value="1"/>
</dbReference>
<reference evidence="6 7" key="1">
    <citation type="submission" date="2018-05" db="EMBL/GenBank/DDBJ databases">
        <authorList>
            <person name="Lanie J.A."/>
            <person name="Ng W.-L."/>
            <person name="Kazmierczak K.M."/>
            <person name="Andrzejewski T.M."/>
            <person name="Davidsen T.M."/>
            <person name="Wayne K.J."/>
            <person name="Tettelin H."/>
            <person name="Glass J.I."/>
            <person name="Rusch D."/>
            <person name="Podicherti R."/>
            <person name="Tsui H.-C.T."/>
            <person name="Winkler M.E."/>
        </authorList>
    </citation>
    <scope>NUCLEOTIDE SEQUENCE [LARGE SCALE GENOMIC DNA]</scope>
    <source>
        <strain evidence="6 7">BUT-10</strain>
    </source>
</reference>
<protein>
    <submittedName>
        <fullName evidence="6">Epoxide hydrolase</fullName>
    </submittedName>
</protein>
<feature type="active site" description="Proton donor" evidence="4">
    <location>
        <position position="304"/>
    </location>
</feature>
<dbReference type="Gene3D" id="3.40.50.1820">
    <property type="entry name" value="alpha/beta hydrolase"/>
    <property type="match status" value="1"/>
</dbReference>
<dbReference type="InterPro" id="IPR016292">
    <property type="entry name" value="Epoxide_hydrolase"/>
</dbReference>
<evidence type="ECO:0000256" key="2">
    <source>
        <dbReference type="ARBA" id="ARBA00022797"/>
    </source>
</evidence>
<comment type="caution">
    <text evidence="6">The sequence shown here is derived from an EMBL/GenBank/DDBJ whole genome shotgun (WGS) entry which is preliminary data.</text>
</comment>
<dbReference type="PRINTS" id="PR00412">
    <property type="entry name" value="EPOXHYDRLASE"/>
</dbReference>
<organism evidence="6 7">
    <name type="scientific">Phenylobacterium kunshanense</name>
    <dbReference type="NCBI Taxonomy" id="1445034"/>
    <lineage>
        <taxon>Bacteria</taxon>
        <taxon>Pseudomonadati</taxon>
        <taxon>Pseudomonadota</taxon>
        <taxon>Alphaproteobacteria</taxon>
        <taxon>Caulobacterales</taxon>
        <taxon>Caulobacteraceae</taxon>
        <taxon>Phenylobacterium</taxon>
    </lineage>
</organism>
<feature type="active site" description="Proton acceptor" evidence="4">
    <location>
        <position position="361"/>
    </location>
</feature>
<dbReference type="InterPro" id="IPR010497">
    <property type="entry name" value="Epoxide_hydro_N"/>
</dbReference>
<keyword evidence="7" id="KW-1185">Reference proteome</keyword>